<evidence type="ECO:0000313" key="7">
    <source>
        <dbReference type="EMBL" id="GAA0459566.1"/>
    </source>
</evidence>
<dbReference type="PANTHER" id="PTHR43289:SF34">
    <property type="entry name" value="SERINE_THREONINE-PROTEIN KINASE YBDM-RELATED"/>
    <property type="match status" value="1"/>
</dbReference>
<dbReference type="Gene3D" id="2.40.128.630">
    <property type="match status" value="1"/>
</dbReference>
<dbReference type="Proteomes" id="UP001500909">
    <property type="component" value="Unassembled WGS sequence"/>
</dbReference>
<dbReference type="InterPro" id="IPR018391">
    <property type="entry name" value="PQQ_b-propeller_rpt"/>
</dbReference>
<dbReference type="InterPro" id="IPR011047">
    <property type="entry name" value="Quinoprotein_ADH-like_sf"/>
</dbReference>
<reference evidence="8" key="1">
    <citation type="journal article" date="2019" name="Int. J. Syst. Evol. Microbiol.">
        <title>The Global Catalogue of Microorganisms (GCM) 10K type strain sequencing project: providing services to taxonomists for standard genome sequencing and annotation.</title>
        <authorList>
            <consortium name="The Broad Institute Genomics Platform"/>
            <consortium name="The Broad Institute Genome Sequencing Center for Infectious Disease"/>
            <person name="Wu L."/>
            <person name="Ma J."/>
        </authorList>
    </citation>
    <scope>NUCLEOTIDE SEQUENCE [LARGE SCALE GENOMIC DNA]</scope>
    <source>
        <strain evidence="8">JCM 4805</strain>
    </source>
</reference>
<dbReference type="InterPro" id="IPR011009">
    <property type="entry name" value="Kinase-like_dom_sf"/>
</dbReference>
<dbReference type="Gene3D" id="2.130.10.10">
    <property type="entry name" value="YVTN repeat-like/Quinoprotein amine dehydrogenase"/>
    <property type="match status" value="1"/>
</dbReference>
<dbReference type="Gene3D" id="1.10.510.10">
    <property type="entry name" value="Transferase(Phosphotransferase) domain 1"/>
    <property type="match status" value="1"/>
</dbReference>
<keyword evidence="2" id="KW-0547">Nucleotide-binding</keyword>
<dbReference type="InterPro" id="IPR015943">
    <property type="entry name" value="WD40/YVTN_repeat-like_dom_sf"/>
</dbReference>
<dbReference type="SUPFAM" id="SSF50998">
    <property type="entry name" value="Quinoprotein alcohol dehydrogenase-like"/>
    <property type="match status" value="2"/>
</dbReference>
<evidence type="ECO:0000256" key="1">
    <source>
        <dbReference type="ARBA" id="ARBA00022679"/>
    </source>
</evidence>
<dbReference type="Pfam" id="PF13360">
    <property type="entry name" value="PQQ_2"/>
    <property type="match status" value="1"/>
</dbReference>
<evidence type="ECO:0000256" key="4">
    <source>
        <dbReference type="ARBA" id="ARBA00022840"/>
    </source>
</evidence>
<organism evidence="7 8">
    <name type="scientific">Streptomyces olivaceiscleroticus</name>
    <dbReference type="NCBI Taxonomy" id="68245"/>
    <lineage>
        <taxon>Bacteria</taxon>
        <taxon>Bacillati</taxon>
        <taxon>Actinomycetota</taxon>
        <taxon>Actinomycetes</taxon>
        <taxon>Kitasatosporales</taxon>
        <taxon>Streptomycetaceae</taxon>
        <taxon>Streptomyces</taxon>
    </lineage>
</organism>
<proteinExistence type="predicted"/>
<dbReference type="SUPFAM" id="SSF56112">
    <property type="entry name" value="Protein kinase-like (PK-like)"/>
    <property type="match status" value="1"/>
</dbReference>
<dbReference type="InterPro" id="IPR002372">
    <property type="entry name" value="PQQ_rpt_dom"/>
</dbReference>
<comment type="caution">
    <text evidence="7">The sequence shown here is derived from an EMBL/GenBank/DDBJ whole genome shotgun (WGS) entry which is preliminary data.</text>
</comment>
<evidence type="ECO:0000256" key="3">
    <source>
        <dbReference type="ARBA" id="ARBA00022777"/>
    </source>
</evidence>
<accession>A0ABP3JNZ3</accession>
<name>A0ABP3JNZ3_9ACTN</name>
<dbReference type="RefSeq" id="WP_346094987.1">
    <property type="nucleotide sequence ID" value="NZ_BAAABY010000018.1"/>
</dbReference>
<protein>
    <recommendedName>
        <fullName evidence="6">Protein kinase domain-containing protein</fullName>
    </recommendedName>
</protein>
<evidence type="ECO:0000256" key="5">
    <source>
        <dbReference type="SAM" id="MobiDB-lite"/>
    </source>
</evidence>
<gene>
    <name evidence="7" type="ORF">GCM10010361_24400</name>
</gene>
<evidence type="ECO:0000313" key="8">
    <source>
        <dbReference type="Proteomes" id="UP001500909"/>
    </source>
</evidence>
<evidence type="ECO:0000259" key="6">
    <source>
        <dbReference type="PROSITE" id="PS50011"/>
    </source>
</evidence>
<keyword evidence="4" id="KW-0067">ATP-binding</keyword>
<keyword evidence="1" id="KW-0808">Transferase</keyword>
<feature type="domain" description="Protein kinase" evidence="6">
    <location>
        <begin position="1"/>
        <end position="268"/>
    </location>
</feature>
<dbReference type="EMBL" id="BAAABY010000018">
    <property type="protein sequence ID" value="GAA0459566.1"/>
    <property type="molecule type" value="Genomic_DNA"/>
</dbReference>
<sequence length="813" mass="85766">MERLRLDDPERVGPYRIIGRLDPEYAHTPVPTRRYIARDVSGNRTVVVTLPRNEAADDREHWVRFAAEAENARRIRQAYPFPWIWAIDEVAGEAGAEPPWYAAPYLPALPLPTALELYGAPLPEETVRALGAALAETLAALHAEGQTHAGVAPGAVLVAGDGPRLTGFGDVRAAAVDGTPRRGLPGLAADFLPPEQLTGGRPRPLGDVYALGAVLTYAATGRTVPEAGLLPAGLRSIVTACLAADPADRPQARDVVTSLVRGGRQPVAVPSVAAPVPTSFDATADRAASLLGPGWLPGRLIAAIAEQSAEVLAAETDVTENEAATAAVARAGVHPATETDRPATALTGPPVLTSPDRQAAHSPHTVRTGAAGAQEALTTPGDAGVSATRSSLHAAFTSLNSSRRALLLGAAAGAAGVAIGGGAVWGATAPDPDPPTEAERLAAAHRTRHRLKGAPPQPRWRHDLTGPASYFPPYIWRQRVAVVSGRTTVAGLDMRTGKQLWNQDAVRPTGTAVAVGEDLLLVPGLPLTVLDARTGKVAWQAKRYGKGGKSPFEQLLAMEQNTVWFAAGGEDGTQRVTVAYDIRRREEIWRSPLPPDFIDGRLTDDALVVTSGTSPGKAMKKTGGEALRSIVLNRRNGVEHDTVTYDGAEKGQPVAAQGSTLIVGADDALRGYELGHGGAAKWSVRRPVATRRRVIPPFGPPTVHDGTVYAADAWYMVHAVAAATGDIRWQREHGFRMPGMLPPPNVVVSPSGRTIVMAGIYEIDAFDTSDGALRWRFADLNGSAGAPLRRRVALTDEMAVVLSGRTVYALPTD</sequence>
<dbReference type="InterPro" id="IPR000719">
    <property type="entry name" value="Prot_kinase_dom"/>
</dbReference>
<keyword evidence="3" id="KW-0418">Kinase</keyword>
<dbReference type="PROSITE" id="PS50011">
    <property type="entry name" value="PROTEIN_KINASE_DOM"/>
    <property type="match status" value="1"/>
</dbReference>
<dbReference type="SMART" id="SM00220">
    <property type="entry name" value="S_TKc"/>
    <property type="match status" value="1"/>
</dbReference>
<keyword evidence="8" id="KW-1185">Reference proteome</keyword>
<feature type="region of interest" description="Disordered" evidence="5">
    <location>
        <begin position="329"/>
        <end position="369"/>
    </location>
</feature>
<dbReference type="SMART" id="SM00564">
    <property type="entry name" value="PQQ"/>
    <property type="match status" value="4"/>
</dbReference>
<dbReference type="PANTHER" id="PTHR43289">
    <property type="entry name" value="MITOGEN-ACTIVATED PROTEIN KINASE KINASE KINASE 20-RELATED"/>
    <property type="match status" value="1"/>
</dbReference>
<evidence type="ECO:0000256" key="2">
    <source>
        <dbReference type="ARBA" id="ARBA00022741"/>
    </source>
</evidence>